<gene>
    <name evidence="2" type="ORF">MGR_3502</name>
</gene>
<dbReference type="AlphaFoldDB" id="A4TXN4"/>
<name>A4TXN4_9PROT</name>
<dbReference type="RefSeq" id="WP_158699344.1">
    <property type="nucleotide sequence ID" value="NZ_CP027527.1"/>
</dbReference>
<sequence length="245" mass="26528">MLSGHVINLRRRADRKARFLEWNGGHAVHWVWHDAVEPDQVDRADRAVVGADIDASDAEIATALSHRRQWLACVDSGQPRLIFEDDCCLRHGAEATLAAALAESDMVFLGCNADAAVVLELPDRLFAHVTYGNTAHGQPGYFDHFAHQAPPVPPPHLHRTYLIWGLLAYALSPAGAAKLLAECFPLRRQSVALFQQGRTVQSCAVDAMVNAALQRGSVRALACFPPVAAGPNGDSDLAPGYKGTR</sequence>
<dbReference type="EMBL" id="CU459003">
    <property type="protein sequence ID" value="CAM75391.1"/>
    <property type="molecule type" value="Genomic_DNA"/>
</dbReference>
<dbReference type="InterPro" id="IPR002654">
    <property type="entry name" value="Glyco_trans_25"/>
</dbReference>
<feature type="domain" description="Glycosyl transferase family 25" evidence="1">
    <location>
        <begin position="4"/>
        <end position="105"/>
    </location>
</feature>
<evidence type="ECO:0000313" key="2">
    <source>
        <dbReference type="EMBL" id="CAM75391.1"/>
    </source>
</evidence>
<evidence type="ECO:0000259" key="1">
    <source>
        <dbReference type="Pfam" id="PF01755"/>
    </source>
</evidence>
<proteinExistence type="predicted"/>
<dbReference type="CDD" id="cd06532">
    <property type="entry name" value="Glyco_transf_25"/>
    <property type="match status" value="1"/>
</dbReference>
<dbReference type="Pfam" id="PF01755">
    <property type="entry name" value="Glyco_transf_25"/>
    <property type="match status" value="1"/>
</dbReference>
<protein>
    <recommendedName>
        <fullName evidence="1">Glycosyl transferase family 25 domain-containing protein</fullName>
    </recommendedName>
</protein>
<organism evidence="2">
    <name type="scientific">Magnetospirillum gryphiswaldense</name>
    <dbReference type="NCBI Taxonomy" id="55518"/>
    <lineage>
        <taxon>Bacteria</taxon>
        <taxon>Pseudomonadati</taxon>
        <taxon>Pseudomonadota</taxon>
        <taxon>Alphaproteobacteria</taxon>
        <taxon>Rhodospirillales</taxon>
        <taxon>Rhodospirillaceae</taxon>
        <taxon>Magnetospirillum</taxon>
    </lineage>
</organism>
<accession>A4TXN4</accession>
<reference evidence="2" key="1">
    <citation type="journal article" date="2007" name="J. Bacteriol.">
        <title>Comparative genome analysis of four magnetotactic bacteria reveals a complex set of group-specific genes implicated in magnetosome biomineralization and function.</title>
        <authorList>
            <person name="Richter M."/>
            <person name="Kube M."/>
            <person name="Bazylinski D.A."/>
            <person name="Lombardot T."/>
            <person name="Gloeckner F.O."/>
            <person name="Reinhardt R."/>
            <person name="Schueler D."/>
        </authorList>
    </citation>
    <scope>NUCLEOTIDE SEQUENCE</scope>
    <source>
        <strain evidence="2">MSR-1</strain>
    </source>
</reference>